<feature type="coiled-coil region" evidence="1">
    <location>
        <begin position="1195"/>
        <end position="1383"/>
    </location>
</feature>
<dbReference type="EMBL" id="JAOPGA020000960">
    <property type="protein sequence ID" value="KAL0483434.1"/>
    <property type="molecule type" value="Genomic_DNA"/>
</dbReference>
<feature type="coiled-coil region" evidence="1">
    <location>
        <begin position="907"/>
        <end position="952"/>
    </location>
</feature>
<feature type="region of interest" description="Disordered" evidence="2">
    <location>
        <begin position="1017"/>
        <end position="1052"/>
    </location>
</feature>
<evidence type="ECO:0000313" key="4">
    <source>
        <dbReference type="Proteomes" id="UP001431209"/>
    </source>
</evidence>
<feature type="region of interest" description="Disordered" evidence="2">
    <location>
        <begin position="731"/>
        <end position="778"/>
    </location>
</feature>
<reference evidence="3 4" key="1">
    <citation type="submission" date="2024-03" db="EMBL/GenBank/DDBJ databases">
        <title>The Acrasis kona genome and developmental transcriptomes reveal deep origins of eukaryotic multicellular pathways.</title>
        <authorList>
            <person name="Sheikh S."/>
            <person name="Fu C.-J."/>
            <person name="Brown M.W."/>
            <person name="Baldauf S.L."/>
        </authorList>
    </citation>
    <scope>NUCLEOTIDE SEQUENCE [LARGE SCALE GENOMIC DNA]</scope>
    <source>
        <strain evidence="3 4">ATCC MYA-3509</strain>
    </source>
</reference>
<organism evidence="3 4">
    <name type="scientific">Acrasis kona</name>
    <dbReference type="NCBI Taxonomy" id="1008807"/>
    <lineage>
        <taxon>Eukaryota</taxon>
        <taxon>Discoba</taxon>
        <taxon>Heterolobosea</taxon>
        <taxon>Tetramitia</taxon>
        <taxon>Eutetramitia</taxon>
        <taxon>Acrasidae</taxon>
        <taxon>Acrasis</taxon>
    </lineage>
</organism>
<feature type="coiled-coil region" evidence="1">
    <location>
        <begin position="490"/>
        <end position="560"/>
    </location>
</feature>
<protein>
    <submittedName>
        <fullName evidence="3">Golgin subfamily A member</fullName>
    </submittedName>
</protein>
<dbReference type="Proteomes" id="UP001431209">
    <property type="component" value="Unassembled WGS sequence"/>
</dbReference>
<feature type="compositionally biased region" description="Low complexity" evidence="2">
    <location>
        <begin position="1030"/>
        <end position="1048"/>
    </location>
</feature>
<feature type="region of interest" description="Disordered" evidence="2">
    <location>
        <begin position="1402"/>
        <end position="1435"/>
    </location>
</feature>
<accession>A0AAW2Z3E2</accession>
<evidence type="ECO:0000313" key="3">
    <source>
        <dbReference type="EMBL" id="KAL0483434.1"/>
    </source>
</evidence>
<feature type="region of interest" description="Disordered" evidence="2">
    <location>
        <begin position="1087"/>
        <end position="1106"/>
    </location>
</feature>
<gene>
    <name evidence="3" type="ORF">AKO1_014769</name>
</gene>
<evidence type="ECO:0000256" key="2">
    <source>
        <dbReference type="SAM" id="MobiDB-lite"/>
    </source>
</evidence>
<feature type="coiled-coil region" evidence="1">
    <location>
        <begin position="585"/>
        <end position="640"/>
    </location>
</feature>
<name>A0AAW2Z3E2_9EUKA</name>
<feature type="compositionally biased region" description="Pro residues" evidence="2">
    <location>
        <begin position="1421"/>
        <end position="1435"/>
    </location>
</feature>
<feature type="coiled-coil region" evidence="1">
    <location>
        <begin position="804"/>
        <end position="845"/>
    </location>
</feature>
<keyword evidence="4" id="KW-1185">Reference proteome</keyword>
<feature type="compositionally biased region" description="Polar residues" evidence="2">
    <location>
        <begin position="1409"/>
        <end position="1420"/>
    </location>
</feature>
<comment type="caution">
    <text evidence="3">The sequence shown here is derived from an EMBL/GenBank/DDBJ whole genome shotgun (WGS) entry which is preliminary data.</text>
</comment>
<proteinExistence type="predicted"/>
<feature type="compositionally biased region" description="Low complexity" evidence="2">
    <location>
        <begin position="1087"/>
        <end position="1103"/>
    </location>
</feature>
<sequence>MFKRSINNCAIITKNLVDVGGMSDKQSTADTLKLSSNISNGDVTLSAIRDYNRGISNLIGFGTVRASKEPITPPTRRNQETESPLPLPFLTPTPHRKTTRLVLEDPENQTYSDLNVEELLIPEDQALDTPSKSYNIQYEQVKTTRTFSPDRGPATQIIDLKDELARKANKIDEQTAEINELYDTIQLLQRDLVSKDEQISEASMLSTEFTRRATNHQNEIEKLTRDLKDRDIKIKNLEQQTKLSTTTKVVDDLKSKLRDASQEVERRRISEEEAVNDLKMETKHLQDQRRINDTNIQLVEDKRRENQNLQDQLEEITHSKKQISAELDMLREEMRREAEKNKEIHKTAMRGSDEFYKKNKLLEEQIKDLKRQADQQLKNQLNEETSHSKELESLQSENKLLLEKQAELESSLESTWAELDSTKEELRSESERLREQYRVSESNKNIIQDKRKQTRTLQQTVIDLETKIADQNILIEKLHYNKKKNTDKLKEEQDKIYARAKEEINAQLSEKIEELTKLIDVNSTSLDNERTKNVQLIQKIKNLEESINDHMKQSDELKDLKKWKESNAKTIEAEKKCNKVLSLRIKDLELLNVTLRDDVEKEKSKVSNETLQVKELVKRMQDLSNREERYLNQINQQEQIIHTRHIESSNIKLELEQVNQENDAHVKKIQHDLIKAQDQLSTIKKSNEALSNKKSKYKQNISSLKEKIKVLEDDIQQLESKLINEITKRKQFEERSQHDLTTSQNQLSTLTTKHKQSIQSLHEHFNSQQNQSKKEDERKTKYIIEQSLIIVQLKSKLNQCTHSESKLKNELSQHAQNMINKNEEIKSLKNNVKNALEISNQILKNKSSSPNQNDFQNDEELKLIENDFPLSPRSTDQLRSTARSLKFKLDAAEIRLSNIEVNFVNSQLESRKEIEHLQQDLKNQTNDSNKQIIYLRNEIQQKNELIKKLESNHDGDHLLIIDKKISKDESDGFNSLPIRKNDDEELLINLNTNQNQNHNNNNDDDDKLQLEHLSNQFQNSNDSNSHHQSHPIQISNQSSSSSSQSNNNNDDDRDLRINQLLMIVKESEQIINQLNNQLLKKQEQIKQLKSTTTSPPSSSSITSFVPQSHSSSINQIYNHKQYHELLSLSQNLLEQYISKCESLSKQLHDSKLSSSSSSFTLNDEHYDMDEIIDVGVLQQHVRYLSQQLRSKNSSLQDSNEIRRNLSNLVEKLTNQLGTIHQDYQFKLTELTGQLENLQNSHRELQNKMNSRTKQWQHESSLLRSDVVNIHNAHLELSNLNQSLKKDLERTELELTKSQQLNSELNSKNNHQNCNQVANVELQKLNLDLEHYKSKSSKHKLMQKELLQDKIRAMDMCNLLKMQLEHVENQLQQMHRRYDAVVKEKKVVTEVYSNQVNALHKSSGDFQKYLTGSPQSKSPITSRPPSPMPSPRSPRM</sequence>
<keyword evidence="1" id="KW-0175">Coiled coil</keyword>
<feature type="compositionally biased region" description="Low complexity" evidence="2">
    <location>
        <begin position="740"/>
        <end position="751"/>
    </location>
</feature>
<feature type="coiled-coil region" evidence="1">
    <location>
        <begin position="157"/>
        <end position="443"/>
    </location>
</feature>
<evidence type="ECO:0000256" key="1">
    <source>
        <dbReference type="SAM" id="Coils"/>
    </source>
</evidence>
<feature type="region of interest" description="Disordered" evidence="2">
    <location>
        <begin position="66"/>
        <end position="94"/>
    </location>
</feature>